<evidence type="ECO:0000256" key="10">
    <source>
        <dbReference type="SAM" id="MobiDB-lite"/>
    </source>
</evidence>
<feature type="region of interest" description="Disordered" evidence="10">
    <location>
        <begin position="1"/>
        <end position="22"/>
    </location>
</feature>
<comment type="pathway">
    <text evidence="7">Carotenoid biosynthesis; staphyloxanthin biosynthesis; staphyloxanthin from farnesyl diphosphate: step 4/5.</text>
</comment>
<reference evidence="12 13" key="1">
    <citation type="submission" date="2016-10" db="EMBL/GenBank/DDBJ databases">
        <authorList>
            <person name="de Groot N.N."/>
        </authorList>
    </citation>
    <scope>NUCLEOTIDE SEQUENCE [LARGE SCALE GENOMIC DNA]</scope>
    <source>
        <strain evidence="12 13">DSM 21741</strain>
    </source>
</reference>
<name>A0A1H1WEW3_9ACTN</name>
<dbReference type="PANTHER" id="PTHR43646:SF2">
    <property type="entry name" value="GLYCOSYLTRANSFERASE 2-LIKE DOMAIN-CONTAINING PROTEIN"/>
    <property type="match status" value="1"/>
</dbReference>
<evidence type="ECO:0000256" key="1">
    <source>
        <dbReference type="ARBA" id="ARBA00004236"/>
    </source>
</evidence>
<dbReference type="EMBL" id="LT629749">
    <property type="protein sequence ID" value="SDS95673.1"/>
    <property type="molecule type" value="Genomic_DNA"/>
</dbReference>
<comment type="function">
    <text evidence="6">Catalyzes the glycosylation of 4,4'-diaponeurosporenoate, i.e. the esterification of glucose at the C1'' position with the carboxyl group of 4,4'-diaponeurosporenic acid, to form glycosyl-4,4'-diaponeurosporenoate. This is a step in the biosynthesis of staphyloxanthin, an orange pigment present in most staphylococci strains.</text>
</comment>
<dbReference type="SUPFAM" id="SSF53448">
    <property type="entry name" value="Nucleotide-diphospho-sugar transferases"/>
    <property type="match status" value="1"/>
</dbReference>
<comment type="subcellular location">
    <subcellularLocation>
        <location evidence="1">Cell membrane</location>
    </subcellularLocation>
</comment>
<evidence type="ECO:0000256" key="5">
    <source>
        <dbReference type="ARBA" id="ARBA00023136"/>
    </source>
</evidence>
<evidence type="ECO:0000313" key="13">
    <source>
        <dbReference type="Proteomes" id="UP000199092"/>
    </source>
</evidence>
<dbReference type="CDD" id="cd00761">
    <property type="entry name" value="Glyco_tranf_GTA_type"/>
    <property type="match status" value="1"/>
</dbReference>
<evidence type="ECO:0000259" key="11">
    <source>
        <dbReference type="Pfam" id="PF00535"/>
    </source>
</evidence>
<proteinExistence type="inferred from homology"/>
<evidence type="ECO:0000256" key="9">
    <source>
        <dbReference type="ARBA" id="ARBA00040345"/>
    </source>
</evidence>
<keyword evidence="2" id="KW-1003">Cell membrane</keyword>
<dbReference type="Gene3D" id="3.90.550.10">
    <property type="entry name" value="Spore Coat Polysaccharide Biosynthesis Protein SpsA, Chain A"/>
    <property type="match status" value="1"/>
</dbReference>
<evidence type="ECO:0000313" key="12">
    <source>
        <dbReference type="EMBL" id="SDS95673.1"/>
    </source>
</evidence>
<dbReference type="Pfam" id="PF00535">
    <property type="entry name" value="Glycos_transf_2"/>
    <property type="match status" value="1"/>
</dbReference>
<feature type="domain" description="Glycosyltransferase 2-like" evidence="11">
    <location>
        <begin position="24"/>
        <end position="179"/>
    </location>
</feature>
<evidence type="ECO:0000256" key="4">
    <source>
        <dbReference type="ARBA" id="ARBA00022679"/>
    </source>
</evidence>
<keyword evidence="3" id="KW-0328">Glycosyltransferase</keyword>
<accession>A0A1H1WEW3</accession>
<keyword evidence="4 12" id="KW-0808">Transferase</keyword>
<feature type="compositionally biased region" description="Low complexity" evidence="10">
    <location>
        <begin position="1"/>
        <end position="21"/>
    </location>
</feature>
<evidence type="ECO:0000256" key="3">
    <source>
        <dbReference type="ARBA" id="ARBA00022676"/>
    </source>
</evidence>
<protein>
    <recommendedName>
        <fullName evidence="9">4,4'-diaponeurosporenoate glycosyltransferase</fullName>
    </recommendedName>
</protein>
<keyword evidence="13" id="KW-1185">Reference proteome</keyword>
<evidence type="ECO:0000256" key="2">
    <source>
        <dbReference type="ARBA" id="ARBA00022475"/>
    </source>
</evidence>
<evidence type="ECO:0000256" key="7">
    <source>
        <dbReference type="ARBA" id="ARBA00037904"/>
    </source>
</evidence>
<dbReference type="AlphaFoldDB" id="A0A1H1WEW3"/>
<dbReference type="PANTHER" id="PTHR43646">
    <property type="entry name" value="GLYCOSYLTRANSFERASE"/>
    <property type="match status" value="1"/>
</dbReference>
<dbReference type="InterPro" id="IPR001173">
    <property type="entry name" value="Glyco_trans_2-like"/>
</dbReference>
<dbReference type="STRING" id="546871.SAMN04488543_2718"/>
<gene>
    <name evidence="12" type="ORF">SAMN04488543_2718</name>
</gene>
<dbReference type="Proteomes" id="UP000199092">
    <property type="component" value="Chromosome I"/>
</dbReference>
<sequence length="273" mass="29041">MLTPPDGAGAAGSEGSDPSAPRFSVVVPALDEAAHLGRTLRSLLGQQVDQPVEIIVVDNGSTDGTADVARAHGVRVLHEPRRGVCAARQRGAEAARGAIIVSTDADTVHPSGWLRTIDATFTARPDAVAVAGPCRYDDGPAWTRRYPALLFGLVATVAEATGRVTYVSATNLAVRRSAFPGYDLEQTQGGDELDLLRRLRPQGAVLWDRSNTVTTSARRLQRGALHGFVVSLLGRYLLTYAVNRLVRRRVLGTAPAVRDDADALQALDVLHGV</sequence>
<evidence type="ECO:0000256" key="6">
    <source>
        <dbReference type="ARBA" id="ARBA00037281"/>
    </source>
</evidence>
<keyword evidence="5" id="KW-0472">Membrane</keyword>
<dbReference type="GO" id="GO:0005886">
    <property type="term" value="C:plasma membrane"/>
    <property type="evidence" value="ECO:0007669"/>
    <property type="project" value="UniProtKB-SubCell"/>
</dbReference>
<comment type="similarity">
    <text evidence="8">Belongs to the glycosyltransferase 2 family. CrtQ subfamily.</text>
</comment>
<dbReference type="GO" id="GO:0016757">
    <property type="term" value="F:glycosyltransferase activity"/>
    <property type="evidence" value="ECO:0007669"/>
    <property type="project" value="UniProtKB-KW"/>
</dbReference>
<evidence type="ECO:0000256" key="8">
    <source>
        <dbReference type="ARBA" id="ARBA00038120"/>
    </source>
</evidence>
<dbReference type="InterPro" id="IPR029044">
    <property type="entry name" value="Nucleotide-diphossugar_trans"/>
</dbReference>
<organism evidence="12 13">
    <name type="scientific">Friedmanniella luteola</name>
    <dbReference type="NCBI Taxonomy" id="546871"/>
    <lineage>
        <taxon>Bacteria</taxon>
        <taxon>Bacillati</taxon>
        <taxon>Actinomycetota</taxon>
        <taxon>Actinomycetes</taxon>
        <taxon>Propionibacteriales</taxon>
        <taxon>Nocardioidaceae</taxon>
        <taxon>Friedmanniella</taxon>
    </lineage>
</organism>